<proteinExistence type="predicted"/>
<protein>
    <submittedName>
        <fullName evidence="1">Uncharacterized protein</fullName>
    </submittedName>
</protein>
<dbReference type="EMBL" id="KZ293648">
    <property type="protein sequence ID" value="PBK98178.1"/>
    <property type="molecule type" value="Genomic_DNA"/>
</dbReference>
<dbReference type="AlphaFoldDB" id="A0A2H3E4U7"/>
<reference evidence="2" key="1">
    <citation type="journal article" date="2017" name="Nat. Ecol. Evol.">
        <title>Genome expansion and lineage-specific genetic innovations in the forest pathogenic fungi Armillaria.</title>
        <authorList>
            <person name="Sipos G."/>
            <person name="Prasanna A.N."/>
            <person name="Walter M.C."/>
            <person name="O'Connor E."/>
            <person name="Balint B."/>
            <person name="Krizsan K."/>
            <person name="Kiss B."/>
            <person name="Hess J."/>
            <person name="Varga T."/>
            <person name="Slot J."/>
            <person name="Riley R."/>
            <person name="Boka B."/>
            <person name="Rigling D."/>
            <person name="Barry K."/>
            <person name="Lee J."/>
            <person name="Mihaltcheva S."/>
            <person name="LaButti K."/>
            <person name="Lipzen A."/>
            <person name="Waldron R."/>
            <person name="Moloney N.M."/>
            <person name="Sperisen C."/>
            <person name="Kredics L."/>
            <person name="Vagvoelgyi C."/>
            <person name="Patrignani A."/>
            <person name="Fitzpatrick D."/>
            <person name="Nagy I."/>
            <person name="Doyle S."/>
            <person name="Anderson J.B."/>
            <person name="Grigoriev I.V."/>
            <person name="Gueldener U."/>
            <person name="Muensterkoetter M."/>
            <person name="Nagy L.G."/>
        </authorList>
    </citation>
    <scope>NUCLEOTIDE SEQUENCE [LARGE SCALE GENOMIC DNA]</scope>
    <source>
        <strain evidence="2">Ar21-2</strain>
    </source>
</reference>
<evidence type="ECO:0000313" key="1">
    <source>
        <dbReference type="EMBL" id="PBK98178.1"/>
    </source>
</evidence>
<keyword evidence="2" id="KW-1185">Reference proteome</keyword>
<accession>A0A2H3E4U7</accession>
<dbReference type="Proteomes" id="UP000217790">
    <property type="component" value="Unassembled WGS sequence"/>
</dbReference>
<gene>
    <name evidence="1" type="ORF">ARMGADRAFT_1075043</name>
</gene>
<sequence length="112" mass="12532">MLWREGIARRTHPIHNDRVPSCVENARSYPYDSLLRVNYQVLAANGTSRAELLKGGLHAGTLTLKEHVKPFRTKTRRRLGTPRKDCGLCPKGGVVCNIPSAIFGDQRQTHAE</sequence>
<dbReference type="InParanoid" id="A0A2H3E4U7"/>
<evidence type="ECO:0000313" key="2">
    <source>
        <dbReference type="Proteomes" id="UP000217790"/>
    </source>
</evidence>
<organism evidence="1 2">
    <name type="scientific">Armillaria gallica</name>
    <name type="common">Bulbous honey fungus</name>
    <name type="synonym">Armillaria bulbosa</name>
    <dbReference type="NCBI Taxonomy" id="47427"/>
    <lineage>
        <taxon>Eukaryota</taxon>
        <taxon>Fungi</taxon>
        <taxon>Dikarya</taxon>
        <taxon>Basidiomycota</taxon>
        <taxon>Agaricomycotina</taxon>
        <taxon>Agaricomycetes</taxon>
        <taxon>Agaricomycetidae</taxon>
        <taxon>Agaricales</taxon>
        <taxon>Marasmiineae</taxon>
        <taxon>Physalacriaceae</taxon>
        <taxon>Armillaria</taxon>
    </lineage>
</organism>
<name>A0A2H3E4U7_ARMGA</name>
<dbReference type="OrthoDB" id="10328077at2759"/>